<accession>A0AAN9G3P7</accession>
<protein>
    <recommendedName>
        <fullName evidence="4">Lysozyme g</fullName>
    </recommendedName>
</protein>
<dbReference type="EMBL" id="JBAMIC010000021">
    <property type="protein sequence ID" value="KAK7092825.1"/>
    <property type="molecule type" value="Genomic_DNA"/>
</dbReference>
<feature type="chain" id="PRO_5042958998" description="Lysozyme g" evidence="1">
    <location>
        <begin position="18"/>
        <end position="207"/>
    </location>
</feature>
<name>A0AAN9G3P7_9CAEN</name>
<dbReference type="Proteomes" id="UP001374579">
    <property type="component" value="Unassembled WGS sequence"/>
</dbReference>
<feature type="signal peptide" evidence="1">
    <location>
        <begin position="1"/>
        <end position="17"/>
    </location>
</feature>
<proteinExistence type="predicted"/>
<evidence type="ECO:0000313" key="3">
    <source>
        <dbReference type="Proteomes" id="UP001374579"/>
    </source>
</evidence>
<dbReference type="InterPro" id="IPR002152">
    <property type="entry name" value="Glyco_hydro_23"/>
</dbReference>
<dbReference type="PRINTS" id="PR00749">
    <property type="entry name" value="LYSOZYMEG"/>
</dbReference>
<dbReference type="Gene3D" id="1.10.530.10">
    <property type="match status" value="1"/>
</dbReference>
<keyword evidence="3" id="KW-1185">Reference proteome</keyword>
<dbReference type="InterPro" id="IPR023346">
    <property type="entry name" value="Lysozyme-like_dom_sf"/>
</dbReference>
<evidence type="ECO:0000313" key="2">
    <source>
        <dbReference type="EMBL" id="KAK7092825.1"/>
    </source>
</evidence>
<organism evidence="2 3">
    <name type="scientific">Littorina saxatilis</name>
    <dbReference type="NCBI Taxonomy" id="31220"/>
    <lineage>
        <taxon>Eukaryota</taxon>
        <taxon>Metazoa</taxon>
        <taxon>Spiralia</taxon>
        <taxon>Lophotrochozoa</taxon>
        <taxon>Mollusca</taxon>
        <taxon>Gastropoda</taxon>
        <taxon>Caenogastropoda</taxon>
        <taxon>Littorinimorpha</taxon>
        <taxon>Littorinoidea</taxon>
        <taxon>Littorinidae</taxon>
        <taxon>Littorina</taxon>
    </lineage>
</organism>
<dbReference type="AlphaFoldDB" id="A0AAN9G3P7"/>
<keyword evidence="1" id="KW-0732">Signal</keyword>
<dbReference type="PANTHER" id="PTHR31698:SF8">
    <property type="entry name" value="LYSOZYME G-RELATED"/>
    <property type="match status" value="1"/>
</dbReference>
<dbReference type="PANTHER" id="PTHR31698">
    <property type="entry name" value="LYSOZYME G FAMILY MEMBER"/>
    <property type="match status" value="1"/>
</dbReference>
<reference evidence="2 3" key="1">
    <citation type="submission" date="2024-02" db="EMBL/GenBank/DDBJ databases">
        <title>Chromosome-scale genome assembly of the rough periwinkle Littorina saxatilis.</title>
        <authorList>
            <person name="De Jode A."/>
            <person name="Faria R."/>
            <person name="Formenti G."/>
            <person name="Sims Y."/>
            <person name="Smith T.P."/>
            <person name="Tracey A."/>
            <person name="Wood J.M.D."/>
            <person name="Zagrodzka Z.B."/>
            <person name="Johannesson K."/>
            <person name="Butlin R.K."/>
            <person name="Leder E.H."/>
        </authorList>
    </citation>
    <scope>NUCLEOTIDE SEQUENCE [LARGE SCALE GENOMIC DNA]</scope>
    <source>
        <strain evidence="2">Snail1</strain>
        <tissue evidence="2">Muscle</tissue>
    </source>
</reference>
<evidence type="ECO:0008006" key="4">
    <source>
        <dbReference type="Google" id="ProtNLM"/>
    </source>
</evidence>
<evidence type="ECO:0000256" key="1">
    <source>
        <dbReference type="SAM" id="SignalP"/>
    </source>
</evidence>
<dbReference type="SUPFAM" id="SSF53955">
    <property type="entry name" value="Lysozyme-like"/>
    <property type="match status" value="1"/>
</dbReference>
<sequence>MYLLLCLVASLASSALAATSCYGNVNNLRPTGKHSGGTSASHSAVAAHLHTLTAMKSCYEQVANSNCIEASVIAALASRESNGGDSLTSAGYGDGGHAWGILQCDLTHSGLPCDLTHSGLPCKNCGARTCCHVEMMVKSLLVPYIRQVGSRHSSWSTEQKLQGGIAAYNFGVGNVQSWTRLDIGSTGNDYSNDVIARAQYLKSHGWS</sequence>
<comment type="caution">
    <text evidence="2">The sequence shown here is derived from an EMBL/GenBank/DDBJ whole genome shotgun (WGS) entry which is preliminary data.</text>
</comment>
<dbReference type="GO" id="GO:0009253">
    <property type="term" value="P:peptidoglycan catabolic process"/>
    <property type="evidence" value="ECO:0007669"/>
    <property type="project" value="InterPro"/>
</dbReference>
<dbReference type="GO" id="GO:0003796">
    <property type="term" value="F:lysozyme activity"/>
    <property type="evidence" value="ECO:0007669"/>
    <property type="project" value="InterPro"/>
</dbReference>
<gene>
    <name evidence="2" type="ORF">V1264_008512</name>
</gene>